<dbReference type="PANTHER" id="PTHR31917">
    <property type="entry name" value="AGENET DOMAIN-CONTAINING PROTEIN-RELATED"/>
    <property type="match status" value="1"/>
</dbReference>
<keyword evidence="3" id="KW-1185">Reference proteome</keyword>
<accession>A0AAN8VXG6</accession>
<gene>
    <name evidence="2" type="ORF">RJ641_031094</name>
</gene>
<proteinExistence type="predicted"/>
<dbReference type="Pfam" id="PF05641">
    <property type="entry name" value="Agenet"/>
    <property type="match status" value="1"/>
</dbReference>
<comment type="caution">
    <text evidence="2">The sequence shown here is derived from an EMBL/GenBank/DDBJ whole genome shotgun (WGS) entry which is preliminary data.</text>
</comment>
<evidence type="ECO:0000313" key="2">
    <source>
        <dbReference type="EMBL" id="KAK6937586.1"/>
    </source>
</evidence>
<reference evidence="2 3" key="1">
    <citation type="submission" date="2023-12" db="EMBL/GenBank/DDBJ databases">
        <title>A high-quality genome assembly for Dillenia turbinata (Dilleniales).</title>
        <authorList>
            <person name="Chanderbali A."/>
        </authorList>
    </citation>
    <scope>NUCLEOTIDE SEQUENCE [LARGE SCALE GENOMIC DNA]</scope>
    <source>
        <strain evidence="2">LSX21</strain>
        <tissue evidence="2">Leaf</tissue>
    </source>
</reference>
<organism evidence="2 3">
    <name type="scientific">Dillenia turbinata</name>
    <dbReference type="NCBI Taxonomy" id="194707"/>
    <lineage>
        <taxon>Eukaryota</taxon>
        <taxon>Viridiplantae</taxon>
        <taxon>Streptophyta</taxon>
        <taxon>Embryophyta</taxon>
        <taxon>Tracheophyta</taxon>
        <taxon>Spermatophyta</taxon>
        <taxon>Magnoliopsida</taxon>
        <taxon>eudicotyledons</taxon>
        <taxon>Gunneridae</taxon>
        <taxon>Pentapetalae</taxon>
        <taxon>Dilleniales</taxon>
        <taxon>Dilleniaceae</taxon>
        <taxon>Dillenia</taxon>
    </lineage>
</organism>
<dbReference type="Gene3D" id="2.30.30.140">
    <property type="match status" value="1"/>
</dbReference>
<dbReference type="InterPro" id="IPR014002">
    <property type="entry name" value="Agenet_dom_plant"/>
</dbReference>
<dbReference type="PANTHER" id="PTHR31917:SF59">
    <property type="entry name" value="ENT DOMAIN-CONTAINING PROTEIN"/>
    <property type="match status" value="1"/>
</dbReference>
<sequence length="200" mass="23369">MKFKKGCLIEVLTRENHPYESWYPAEMMSVDDGNYIVKYDLIMDQKGEHLLERVPIEHVRPRPKHGKKKTWMVGDIAEVFDNHCWRIGKVAKVLKNDSFVIRLFGSIQLKEFHKSSLRIQQTWHNNKWLIVGKDGYNVQICSNHNSRCSQRLKGLRRVVKGERHSGVQNGRECIKRALSHQDEAARRGKQVLMGEMISHP</sequence>
<evidence type="ECO:0000259" key="1">
    <source>
        <dbReference type="SMART" id="SM00743"/>
    </source>
</evidence>
<dbReference type="SMART" id="SM00743">
    <property type="entry name" value="Agenet"/>
    <property type="match status" value="2"/>
</dbReference>
<feature type="domain" description="Agenet" evidence="1">
    <location>
        <begin position="69"/>
        <end position="125"/>
    </location>
</feature>
<dbReference type="Proteomes" id="UP001370490">
    <property type="component" value="Unassembled WGS sequence"/>
</dbReference>
<protein>
    <submittedName>
        <fullName evidence="2">Agenet-like domain</fullName>
    </submittedName>
</protein>
<evidence type="ECO:0000313" key="3">
    <source>
        <dbReference type="Proteomes" id="UP001370490"/>
    </source>
</evidence>
<dbReference type="InterPro" id="IPR008395">
    <property type="entry name" value="Agenet-like_dom"/>
</dbReference>
<feature type="domain" description="Agenet" evidence="1">
    <location>
        <begin position="1"/>
        <end position="67"/>
    </location>
</feature>
<dbReference type="EMBL" id="JBAMMX010000006">
    <property type="protein sequence ID" value="KAK6937586.1"/>
    <property type="molecule type" value="Genomic_DNA"/>
</dbReference>
<dbReference type="AlphaFoldDB" id="A0AAN8VXG6"/>
<name>A0AAN8VXG6_9MAGN</name>